<protein>
    <recommendedName>
        <fullName evidence="1">Transcriptional repressor PaaX-like central Cas2-like domain-containing protein</fullName>
    </recommendedName>
</protein>
<evidence type="ECO:0000313" key="2">
    <source>
        <dbReference type="EMBL" id="KKU92704.1"/>
    </source>
</evidence>
<feature type="domain" description="Transcriptional repressor PaaX-like central Cas2-like" evidence="1">
    <location>
        <begin position="107"/>
        <end position="180"/>
    </location>
</feature>
<comment type="caution">
    <text evidence="2">The sequence shown here is derived from an EMBL/GenBank/DDBJ whole genome shotgun (WGS) entry which is preliminary data.</text>
</comment>
<dbReference type="Pfam" id="PF20803">
    <property type="entry name" value="PaaX_M"/>
    <property type="match status" value="1"/>
</dbReference>
<evidence type="ECO:0000259" key="1">
    <source>
        <dbReference type="Pfam" id="PF20803"/>
    </source>
</evidence>
<dbReference type="PANTHER" id="PTHR30319">
    <property type="entry name" value="PHENYLACETIC ACID REGULATOR-RELATED TRANSCRIPTIONAL REPRESSOR"/>
    <property type="match status" value="1"/>
</dbReference>
<dbReference type="EMBL" id="LCPH01000008">
    <property type="protein sequence ID" value="KKU92704.1"/>
    <property type="molecule type" value="Genomic_DNA"/>
</dbReference>
<organism evidence="2 3">
    <name type="scientific">Candidatus Yanofskybacteria bacterium GW2011_GWC1_48_11</name>
    <dbReference type="NCBI Taxonomy" id="1619027"/>
    <lineage>
        <taxon>Bacteria</taxon>
        <taxon>Candidatus Yanofskyibacteriota</taxon>
    </lineage>
</organism>
<dbReference type="AlphaFoldDB" id="A0A837IN30"/>
<dbReference type="Gene3D" id="3.30.70.2650">
    <property type="match status" value="1"/>
</dbReference>
<accession>A0A837IN30</accession>
<sequence length="192" mass="22328">MYTNMGKLEQQNRKMTRRTEMQQAILSTVVSVGVLSAALIASPVMGALARLGMLPYSRKSEVIKSAASRLKNKGLLKFENGYYALTADGEKILRRWQLADYKLTKPKKWDKKWRVVIFDIPERKKSVRDKIRQIFVEAGFRRLQDSVWIYPYDCEDVIGLLKTEFGIGRDLLYVIADQIENDKYLRQEFNLL</sequence>
<dbReference type="InterPro" id="IPR048846">
    <property type="entry name" value="PaaX-like_central"/>
</dbReference>
<dbReference type="GO" id="GO:0006351">
    <property type="term" value="P:DNA-templated transcription"/>
    <property type="evidence" value="ECO:0007669"/>
    <property type="project" value="TreeGrafter"/>
</dbReference>
<proteinExistence type="predicted"/>
<dbReference type="PANTHER" id="PTHR30319:SF1">
    <property type="entry name" value="TRANSCRIPTIONAL REPRESSOR PAAX"/>
    <property type="match status" value="1"/>
</dbReference>
<dbReference type="Proteomes" id="UP000034462">
    <property type="component" value="Unassembled WGS sequence"/>
</dbReference>
<gene>
    <name evidence="2" type="ORF">UY25_C0008G0005</name>
</gene>
<name>A0A837IN30_9BACT</name>
<evidence type="ECO:0000313" key="3">
    <source>
        <dbReference type="Proteomes" id="UP000034462"/>
    </source>
</evidence>
<reference evidence="2 3" key="1">
    <citation type="journal article" date="2015" name="Nature">
        <title>rRNA introns, odd ribosomes, and small enigmatic genomes across a large radiation of phyla.</title>
        <authorList>
            <person name="Brown C.T."/>
            <person name="Hug L.A."/>
            <person name="Thomas B.C."/>
            <person name="Sharon I."/>
            <person name="Castelle C.J."/>
            <person name="Singh A."/>
            <person name="Wilkins M.J."/>
            <person name="Williams K.H."/>
            <person name="Banfield J.F."/>
        </authorList>
    </citation>
    <scope>NUCLEOTIDE SEQUENCE [LARGE SCALE GENOMIC DNA]</scope>
</reference>